<sequence>MIDRGKRKTNKEILTQERRVASVEEGFSGVKEWDFVA</sequence>
<organism evidence="1 2">
    <name type="scientific">Nelumbo nucifera</name>
    <name type="common">Sacred lotus</name>
    <dbReference type="NCBI Taxonomy" id="4432"/>
    <lineage>
        <taxon>Eukaryota</taxon>
        <taxon>Viridiplantae</taxon>
        <taxon>Streptophyta</taxon>
        <taxon>Embryophyta</taxon>
        <taxon>Tracheophyta</taxon>
        <taxon>Spermatophyta</taxon>
        <taxon>Magnoliopsida</taxon>
        <taxon>Proteales</taxon>
        <taxon>Nelumbonaceae</taxon>
        <taxon>Nelumbo</taxon>
    </lineage>
</organism>
<gene>
    <name evidence="1" type="ORF">HUJ06_022144</name>
</gene>
<comment type="caution">
    <text evidence="1">The sequence shown here is derived from an EMBL/GenBank/DDBJ whole genome shotgun (WGS) entry which is preliminary data.</text>
</comment>
<accession>A0A822XNB4</accession>
<dbReference type="EMBL" id="DUZY01000001">
    <property type="protein sequence ID" value="DAD20681.1"/>
    <property type="molecule type" value="Genomic_DNA"/>
</dbReference>
<keyword evidence="2" id="KW-1185">Reference proteome</keyword>
<protein>
    <submittedName>
        <fullName evidence="1">Uncharacterized protein</fullName>
    </submittedName>
</protein>
<dbReference type="AlphaFoldDB" id="A0A822XNB4"/>
<evidence type="ECO:0000313" key="1">
    <source>
        <dbReference type="EMBL" id="DAD20681.1"/>
    </source>
</evidence>
<name>A0A822XNB4_NELNU</name>
<evidence type="ECO:0000313" key="2">
    <source>
        <dbReference type="Proteomes" id="UP000607653"/>
    </source>
</evidence>
<dbReference type="Proteomes" id="UP000607653">
    <property type="component" value="Unassembled WGS sequence"/>
</dbReference>
<proteinExistence type="predicted"/>
<reference evidence="1 2" key="1">
    <citation type="journal article" date="2020" name="Mol. Biol. Evol.">
        <title>Distinct Expression and Methylation Patterns for Genes with Different Fates following a Single Whole-Genome Duplication in Flowering Plants.</title>
        <authorList>
            <person name="Shi T."/>
            <person name="Rahmani R.S."/>
            <person name="Gugger P.F."/>
            <person name="Wang M."/>
            <person name="Li H."/>
            <person name="Zhang Y."/>
            <person name="Li Z."/>
            <person name="Wang Q."/>
            <person name="Van de Peer Y."/>
            <person name="Marchal K."/>
            <person name="Chen J."/>
        </authorList>
    </citation>
    <scope>NUCLEOTIDE SEQUENCE [LARGE SCALE GENOMIC DNA]</scope>
    <source>
        <tissue evidence="1">Leaf</tissue>
    </source>
</reference>